<dbReference type="EMBL" id="CP073041">
    <property type="protein sequence ID" value="UXE62653.1"/>
    <property type="molecule type" value="Genomic_DNA"/>
</dbReference>
<feature type="transmembrane region" description="Helical" evidence="1">
    <location>
        <begin position="41"/>
        <end position="59"/>
    </location>
</feature>
<organism evidence="2">
    <name type="scientific">Woronichinia naegeliana WA131</name>
    <dbReference type="NCBI Taxonomy" id="2824559"/>
    <lineage>
        <taxon>Bacteria</taxon>
        <taxon>Bacillati</taxon>
        <taxon>Cyanobacteriota</taxon>
        <taxon>Cyanophyceae</taxon>
        <taxon>Synechococcales</taxon>
        <taxon>Coelosphaeriaceae</taxon>
        <taxon>Woronichinia</taxon>
    </lineage>
</organism>
<keyword evidence="1" id="KW-0472">Membrane</keyword>
<protein>
    <submittedName>
        <fullName evidence="2">Uncharacterized protein</fullName>
    </submittedName>
</protein>
<name>A0A977PXV2_9CYAN</name>
<proteinExistence type="predicted"/>
<dbReference type="KEGG" id="wna:KA717_07905"/>
<keyword evidence="1" id="KW-0812">Transmembrane</keyword>
<evidence type="ECO:0000256" key="1">
    <source>
        <dbReference type="SAM" id="Phobius"/>
    </source>
</evidence>
<dbReference type="Proteomes" id="UP001065613">
    <property type="component" value="Chromosome"/>
</dbReference>
<dbReference type="AlphaFoldDB" id="A0A977PXV2"/>
<reference evidence="2" key="1">
    <citation type="submission" date="2021-04" db="EMBL/GenBank/DDBJ databases">
        <title>Genome sequence of Woronichinia naegeliana from Washington state freshwater lake bloom.</title>
        <authorList>
            <person name="Dreher T.W."/>
        </authorList>
    </citation>
    <scope>NUCLEOTIDE SEQUENCE</scope>
    <source>
        <strain evidence="2">WA131</strain>
    </source>
</reference>
<sequence>MTKSKIQPSAWFVKPFFFCLTLTVVLYLLRGMAILTFLPGSIWLGLISLCLGLALLYTWEKSRRW</sequence>
<evidence type="ECO:0000313" key="2">
    <source>
        <dbReference type="EMBL" id="UXE62653.1"/>
    </source>
</evidence>
<keyword evidence="1" id="KW-1133">Transmembrane helix</keyword>
<accession>A0A977PXV2</accession>
<feature type="transmembrane region" description="Helical" evidence="1">
    <location>
        <begin position="12"/>
        <end position="29"/>
    </location>
</feature>
<gene>
    <name evidence="2" type="ORF">KA717_07905</name>
</gene>